<name>A0A426Y5K7_ENSVE</name>
<dbReference type="Proteomes" id="UP000287651">
    <property type="component" value="Unassembled WGS sequence"/>
</dbReference>
<comment type="caution">
    <text evidence="1">The sequence shown here is derived from an EMBL/GenBank/DDBJ whole genome shotgun (WGS) entry which is preliminary data.</text>
</comment>
<accession>A0A426Y5K7</accession>
<organism evidence="1 2">
    <name type="scientific">Ensete ventricosum</name>
    <name type="common">Abyssinian banana</name>
    <name type="synonym">Musa ensete</name>
    <dbReference type="NCBI Taxonomy" id="4639"/>
    <lineage>
        <taxon>Eukaryota</taxon>
        <taxon>Viridiplantae</taxon>
        <taxon>Streptophyta</taxon>
        <taxon>Embryophyta</taxon>
        <taxon>Tracheophyta</taxon>
        <taxon>Spermatophyta</taxon>
        <taxon>Magnoliopsida</taxon>
        <taxon>Liliopsida</taxon>
        <taxon>Zingiberales</taxon>
        <taxon>Musaceae</taxon>
        <taxon>Ensete</taxon>
    </lineage>
</organism>
<sequence length="85" mass="9153">MGGSSPLSSSSGGSHSCVCGSRVCLLHVHCPICWKEGVSICDHGTLLWLGKTYHIGISLFFFLEYLSLCPSSKVRASFAVKCCLR</sequence>
<proteinExistence type="predicted"/>
<dbReference type="AlphaFoldDB" id="A0A426Y5K7"/>
<protein>
    <submittedName>
        <fullName evidence="1">Uncharacterized protein</fullName>
    </submittedName>
</protein>
<dbReference type="EMBL" id="AMZH03014788">
    <property type="protein sequence ID" value="RRT47055.1"/>
    <property type="molecule type" value="Genomic_DNA"/>
</dbReference>
<gene>
    <name evidence="1" type="ORF">B296_00043986</name>
</gene>
<evidence type="ECO:0000313" key="2">
    <source>
        <dbReference type="Proteomes" id="UP000287651"/>
    </source>
</evidence>
<reference evidence="1 2" key="1">
    <citation type="journal article" date="2014" name="Agronomy (Basel)">
        <title>A Draft Genome Sequence for Ensete ventricosum, the Drought-Tolerant Tree Against Hunger.</title>
        <authorList>
            <person name="Harrison J."/>
            <person name="Moore K.A."/>
            <person name="Paszkiewicz K."/>
            <person name="Jones T."/>
            <person name="Grant M."/>
            <person name="Ambacheew D."/>
            <person name="Muzemil S."/>
            <person name="Studholme D.J."/>
        </authorList>
    </citation>
    <scope>NUCLEOTIDE SEQUENCE [LARGE SCALE GENOMIC DNA]</scope>
</reference>
<evidence type="ECO:0000313" key="1">
    <source>
        <dbReference type="EMBL" id="RRT47055.1"/>
    </source>
</evidence>